<evidence type="ECO:0000313" key="5">
    <source>
        <dbReference type="EMBL" id="OGD67769.1"/>
    </source>
</evidence>
<dbReference type="SUPFAM" id="SSF58014">
    <property type="entry name" value="Coiled-coil domain of nucleotide exchange factor GrpE"/>
    <property type="match status" value="1"/>
</dbReference>
<dbReference type="GO" id="GO:0000774">
    <property type="term" value="F:adenyl-nucleotide exchange factor activity"/>
    <property type="evidence" value="ECO:0007669"/>
    <property type="project" value="InterPro"/>
</dbReference>
<evidence type="ECO:0000256" key="4">
    <source>
        <dbReference type="RuleBase" id="RU004478"/>
    </source>
</evidence>
<accession>A0A1F5EK04</accession>
<keyword evidence="3" id="KW-0963">Cytoplasm</keyword>
<dbReference type="InterPro" id="IPR013805">
    <property type="entry name" value="GrpE_CC"/>
</dbReference>
<keyword evidence="3" id="KW-0346">Stress response</keyword>
<proteinExistence type="inferred from homology"/>
<dbReference type="InterPro" id="IPR009012">
    <property type="entry name" value="GrpE_head"/>
</dbReference>
<dbReference type="InterPro" id="IPR000740">
    <property type="entry name" value="GrpE"/>
</dbReference>
<comment type="similarity">
    <text evidence="1 3 4">Belongs to the GrpE family.</text>
</comment>
<comment type="subcellular location">
    <subcellularLocation>
        <location evidence="3">Cytoplasm</location>
    </subcellularLocation>
</comment>
<dbReference type="Gene3D" id="3.90.20.20">
    <property type="match status" value="1"/>
</dbReference>
<dbReference type="STRING" id="1797582.A2442_01815"/>
<dbReference type="AlphaFoldDB" id="A0A1F5EK04"/>
<evidence type="ECO:0000256" key="1">
    <source>
        <dbReference type="ARBA" id="ARBA00009054"/>
    </source>
</evidence>
<dbReference type="Pfam" id="PF01025">
    <property type="entry name" value="GrpE"/>
    <property type="match status" value="1"/>
</dbReference>
<organism evidence="5 6">
    <name type="scientific">Candidatus Campbellbacteria bacterium RIFOXYC2_FULL_35_25</name>
    <dbReference type="NCBI Taxonomy" id="1797582"/>
    <lineage>
        <taxon>Bacteria</taxon>
        <taxon>Candidatus Campbelliibacteriota</taxon>
    </lineage>
</organism>
<dbReference type="Gene3D" id="2.30.22.10">
    <property type="entry name" value="Head domain of nucleotide exchange factor GrpE"/>
    <property type="match status" value="1"/>
</dbReference>
<comment type="subunit">
    <text evidence="3">Homodimer.</text>
</comment>
<reference evidence="5 6" key="1">
    <citation type="journal article" date="2016" name="Nat. Commun.">
        <title>Thousands of microbial genomes shed light on interconnected biogeochemical processes in an aquifer system.</title>
        <authorList>
            <person name="Anantharaman K."/>
            <person name="Brown C.T."/>
            <person name="Hug L.A."/>
            <person name="Sharon I."/>
            <person name="Castelle C.J."/>
            <person name="Probst A.J."/>
            <person name="Thomas B.C."/>
            <person name="Singh A."/>
            <person name="Wilkins M.J."/>
            <person name="Karaoz U."/>
            <person name="Brodie E.L."/>
            <person name="Williams K.H."/>
            <person name="Hubbard S.S."/>
            <person name="Banfield J.F."/>
        </authorList>
    </citation>
    <scope>NUCLEOTIDE SEQUENCE [LARGE SCALE GENOMIC DNA]</scope>
</reference>
<dbReference type="PANTHER" id="PTHR21237:SF23">
    <property type="entry name" value="GRPE PROTEIN HOMOLOG, MITOCHONDRIAL"/>
    <property type="match status" value="1"/>
</dbReference>
<dbReference type="GO" id="GO:0042803">
    <property type="term" value="F:protein homodimerization activity"/>
    <property type="evidence" value="ECO:0007669"/>
    <property type="project" value="InterPro"/>
</dbReference>
<sequence>MSKKQDKKEEKNEEDIVNDDITIEVDEENMKESSFGGDIKKIREKLKSCTEEKQEYLAGWQRAKADLINAKKDFEERRKDFVNFAKGDLIIQIIPVLDSFDMAFKNIEGVPEQWLKGVEYIYNQMISVLKDNGVEQIDPKGEKFDMRKHTSVEMIKVDEEEKDSIILEVIQKGYELNGKILKEAKVKVGEFEK</sequence>
<dbReference type="Proteomes" id="UP000179003">
    <property type="component" value="Unassembled WGS sequence"/>
</dbReference>
<dbReference type="GO" id="GO:0006457">
    <property type="term" value="P:protein folding"/>
    <property type="evidence" value="ECO:0007669"/>
    <property type="project" value="InterPro"/>
</dbReference>
<dbReference type="SUPFAM" id="SSF51064">
    <property type="entry name" value="Head domain of nucleotide exchange factor GrpE"/>
    <property type="match status" value="1"/>
</dbReference>
<name>A0A1F5EK04_9BACT</name>
<dbReference type="GO" id="GO:0005737">
    <property type="term" value="C:cytoplasm"/>
    <property type="evidence" value="ECO:0007669"/>
    <property type="project" value="UniProtKB-SubCell"/>
</dbReference>
<comment type="caution">
    <text evidence="5">The sequence shown here is derived from an EMBL/GenBank/DDBJ whole genome shotgun (WGS) entry which is preliminary data.</text>
</comment>
<evidence type="ECO:0000256" key="3">
    <source>
        <dbReference type="HAMAP-Rule" id="MF_01151"/>
    </source>
</evidence>
<dbReference type="PANTHER" id="PTHR21237">
    <property type="entry name" value="GRPE PROTEIN"/>
    <property type="match status" value="1"/>
</dbReference>
<dbReference type="EMBL" id="MFAE01000001">
    <property type="protein sequence ID" value="OGD67769.1"/>
    <property type="molecule type" value="Genomic_DNA"/>
</dbReference>
<dbReference type="HAMAP" id="MF_01151">
    <property type="entry name" value="GrpE"/>
    <property type="match status" value="1"/>
</dbReference>
<dbReference type="PRINTS" id="PR00773">
    <property type="entry name" value="GRPEPROTEIN"/>
</dbReference>
<dbReference type="GO" id="GO:0051087">
    <property type="term" value="F:protein-folding chaperone binding"/>
    <property type="evidence" value="ECO:0007669"/>
    <property type="project" value="InterPro"/>
</dbReference>
<evidence type="ECO:0000256" key="2">
    <source>
        <dbReference type="ARBA" id="ARBA00023186"/>
    </source>
</evidence>
<keyword evidence="2 3" id="KW-0143">Chaperone</keyword>
<dbReference type="GO" id="GO:0051082">
    <property type="term" value="F:unfolded protein binding"/>
    <property type="evidence" value="ECO:0007669"/>
    <property type="project" value="TreeGrafter"/>
</dbReference>
<protein>
    <recommendedName>
        <fullName evidence="3">Protein GrpE</fullName>
    </recommendedName>
    <alternativeName>
        <fullName evidence="3">HSP-70 cofactor</fullName>
    </alternativeName>
</protein>
<comment type="function">
    <text evidence="3">Participates actively in the response to hyperosmotic and heat shock by preventing the aggregation of stress-denatured proteins, in association with DnaK and GrpE. It is the nucleotide exchange factor for DnaK and may function as a thermosensor. Unfolded proteins bind initially to DnaJ; upon interaction with the DnaJ-bound protein, DnaK hydrolyzes its bound ATP, resulting in the formation of a stable complex. GrpE releases ADP from DnaK; ATP binding to DnaK triggers the release of the substrate protein, thus completing the reaction cycle. Several rounds of ATP-dependent interactions between DnaJ, DnaK and GrpE are required for fully efficient folding.</text>
</comment>
<dbReference type="CDD" id="cd00446">
    <property type="entry name" value="GrpE"/>
    <property type="match status" value="1"/>
</dbReference>
<gene>
    <name evidence="3" type="primary">grpE</name>
    <name evidence="5" type="ORF">A2442_01815</name>
</gene>
<evidence type="ECO:0000313" key="6">
    <source>
        <dbReference type="Proteomes" id="UP000179003"/>
    </source>
</evidence>